<dbReference type="Proteomes" id="UP000838749">
    <property type="component" value="Unassembled WGS sequence"/>
</dbReference>
<proteinExistence type="predicted"/>
<sequence>MIQRDRAGECRETDIKNSEKHSAVNTVVYNETKQSHRNRIDSANRALRILDADRQNSIVESTKRYGKIVSPLQMSTFKATLCVPLISFVNGISSLISAFYC</sequence>
<reference evidence="1" key="1">
    <citation type="submission" date="2021-12" db="EMBL/GenBank/DDBJ databases">
        <authorList>
            <person name="Criscuolo A."/>
        </authorList>
    </citation>
    <scope>NUCLEOTIDE SEQUENCE</scope>
    <source>
        <strain evidence="1">CIP111894</strain>
    </source>
</reference>
<organism evidence="1 2">
    <name type="scientific">Paenibacillus pseudetheri</name>
    <dbReference type="NCBI Taxonomy" id="2897682"/>
    <lineage>
        <taxon>Bacteria</taxon>
        <taxon>Bacillati</taxon>
        <taxon>Bacillota</taxon>
        <taxon>Bacilli</taxon>
        <taxon>Bacillales</taxon>
        <taxon>Paenibacillaceae</taxon>
        <taxon>Paenibacillus</taxon>
    </lineage>
</organism>
<keyword evidence="2" id="KW-1185">Reference proteome</keyword>
<dbReference type="RefSeq" id="WP_234539404.1">
    <property type="nucleotide sequence ID" value="NZ_CAKMAB010000028.1"/>
</dbReference>
<gene>
    <name evidence="1" type="ORF">PAECIP111894_04200</name>
</gene>
<name>A0ABN8FNN2_9BACL</name>
<dbReference type="EMBL" id="CAKMAB010000028">
    <property type="protein sequence ID" value="CAH1058027.1"/>
    <property type="molecule type" value="Genomic_DNA"/>
</dbReference>
<evidence type="ECO:0000313" key="2">
    <source>
        <dbReference type="Proteomes" id="UP000838749"/>
    </source>
</evidence>
<protein>
    <submittedName>
        <fullName evidence="1">Uncharacterized protein</fullName>
    </submittedName>
</protein>
<accession>A0ABN8FNN2</accession>
<comment type="caution">
    <text evidence="1">The sequence shown here is derived from an EMBL/GenBank/DDBJ whole genome shotgun (WGS) entry which is preliminary data.</text>
</comment>
<evidence type="ECO:0000313" key="1">
    <source>
        <dbReference type="EMBL" id="CAH1058027.1"/>
    </source>
</evidence>